<evidence type="ECO:0000256" key="1">
    <source>
        <dbReference type="ARBA" id="ARBA00022741"/>
    </source>
</evidence>
<keyword evidence="1" id="KW-0547">Nucleotide-binding</keyword>
<dbReference type="PANTHER" id="PTHR43146:SF1">
    <property type="entry name" value="CANCER-RELATED NUCLEOSIDE-TRIPHOSPHATASE"/>
    <property type="match status" value="1"/>
</dbReference>
<keyword evidence="6" id="KW-1185">Reference proteome</keyword>
<organism evidence="5">
    <name type="scientific">Amphimedon queenslandica</name>
    <name type="common">Sponge</name>
    <dbReference type="NCBI Taxonomy" id="400682"/>
    <lineage>
        <taxon>Eukaryota</taxon>
        <taxon>Metazoa</taxon>
        <taxon>Porifera</taxon>
        <taxon>Demospongiae</taxon>
        <taxon>Heteroscleromorpha</taxon>
        <taxon>Haplosclerida</taxon>
        <taxon>Niphatidae</taxon>
        <taxon>Amphimedon</taxon>
    </lineage>
</organism>
<dbReference type="EnsemblMetazoa" id="XM_003386291.2">
    <property type="protein sequence ID" value="XP_003386339.1"/>
    <property type="gene ID" value="LOC100636451"/>
</dbReference>
<dbReference type="Gene3D" id="3.40.50.300">
    <property type="entry name" value="P-loop containing nucleotide triphosphate hydrolases"/>
    <property type="match status" value="1"/>
</dbReference>
<dbReference type="GO" id="GO:0005524">
    <property type="term" value="F:ATP binding"/>
    <property type="evidence" value="ECO:0007669"/>
    <property type="project" value="UniProtKB-KW"/>
</dbReference>
<dbReference type="GO" id="GO:0017111">
    <property type="term" value="F:ribonucleoside triphosphate phosphatase activity"/>
    <property type="evidence" value="ECO:0007669"/>
    <property type="project" value="InterPro"/>
</dbReference>
<dbReference type="EnsemblMetazoa" id="Aqu2.1.32952_001">
    <property type="protein sequence ID" value="Aqu2.1.32952_001"/>
    <property type="gene ID" value="Aqu2.1.32952"/>
</dbReference>
<feature type="domain" description="AAA+ ATPase" evidence="4">
    <location>
        <begin position="6"/>
        <end position="177"/>
    </location>
</feature>
<dbReference type="InParanoid" id="A0A1X7V029"/>
<dbReference type="InterPro" id="IPR003593">
    <property type="entry name" value="AAA+_ATPase"/>
</dbReference>
<dbReference type="PANTHER" id="PTHR43146">
    <property type="entry name" value="CANCER-RELATED NUCLEOSIDE-TRIPHOSPHATASE"/>
    <property type="match status" value="1"/>
</dbReference>
<keyword evidence="3" id="KW-0067">ATP-binding</keyword>
<dbReference type="SUPFAM" id="SSF52540">
    <property type="entry name" value="P-loop containing nucleoside triphosphate hydrolases"/>
    <property type="match status" value="1"/>
</dbReference>
<protein>
    <recommendedName>
        <fullName evidence="4">AAA+ ATPase domain-containing protein</fullName>
    </recommendedName>
</protein>
<accession>A0A1X7V029</accession>
<evidence type="ECO:0000313" key="5">
    <source>
        <dbReference type="EnsemblMetazoa" id="Aqu2.1.32952_001"/>
    </source>
</evidence>
<dbReference type="HAMAP" id="MF_00796">
    <property type="entry name" value="NTPase_1"/>
    <property type="match status" value="1"/>
</dbReference>
<evidence type="ECO:0000256" key="3">
    <source>
        <dbReference type="ARBA" id="ARBA00022840"/>
    </source>
</evidence>
<dbReference type="STRING" id="400682.A0A1X7V029"/>
<dbReference type="InterPro" id="IPR004948">
    <property type="entry name" value="Nuc-triphosphatase_THEP1"/>
</dbReference>
<keyword evidence="2" id="KW-0378">Hydrolase</keyword>
<dbReference type="SMART" id="SM00382">
    <property type="entry name" value="AAA"/>
    <property type="match status" value="1"/>
</dbReference>
<dbReference type="OrthoDB" id="446244at2759"/>
<evidence type="ECO:0000259" key="4">
    <source>
        <dbReference type="SMART" id="SM00382"/>
    </source>
</evidence>
<sequence length="201" mass="21960">MASASSSKHVLITGPPGIGKTTLVQSICQGLRKEGIKMSGFYTQELRQHHDHRRGGGGGRVGFDVVTLDGHRSPLARLKNNGSHDAAAPVVGRYTVDVSSFEKCVLPIVNDSFSTKQVLVLDEIGKMELFSKPFSTAIKRVFDQKDLVVLATVPLSKGRGLAVVEEIKRRQDCSLIEVTEFNRDSLSESITKQLMDAIKII</sequence>
<reference evidence="5" key="2">
    <citation type="submission" date="2017-05" db="UniProtKB">
        <authorList>
            <consortium name="EnsemblMetazoa"/>
        </authorList>
    </citation>
    <scope>IDENTIFICATION</scope>
</reference>
<name>A0A1X7V029_AMPQE</name>
<dbReference type="KEGG" id="aqu:100636451"/>
<evidence type="ECO:0000313" key="6">
    <source>
        <dbReference type="Proteomes" id="UP000007879"/>
    </source>
</evidence>
<dbReference type="Proteomes" id="UP000007879">
    <property type="component" value="Unassembled WGS sequence"/>
</dbReference>
<dbReference type="eggNOG" id="ENOG502QVJ8">
    <property type="taxonomic scope" value="Eukaryota"/>
</dbReference>
<dbReference type="OMA" id="VTAVQNC"/>
<proteinExistence type="inferred from homology"/>
<reference evidence="6" key="1">
    <citation type="journal article" date="2010" name="Nature">
        <title>The Amphimedon queenslandica genome and the evolution of animal complexity.</title>
        <authorList>
            <person name="Srivastava M."/>
            <person name="Simakov O."/>
            <person name="Chapman J."/>
            <person name="Fahey B."/>
            <person name="Gauthier M.E."/>
            <person name="Mitros T."/>
            <person name="Richards G.S."/>
            <person name="Conaco C."/>
            <person name="Dacre M."/>
            <person name="Hellsten U."/>
            <person name="Larroux C."/>
            <person name="Putnam N.H."/>
            <person name="Stanke M."/>
            <person name="Adamska M."/>
            <person name="Darling A."/>
            <person name="Degnan S.M."/>
            <person name="Oakley T.H."/>
            <person name="Plachetzki D.C."/>
            <person name="Zhai Y."/>
            <person name="Adamski M."/>
            <person name="Calcino A."/>
            <person name="Cummins S.F."/>
            <person name="Goodstein D.M."/>
            <person name="Harris C."/>
            <person name="Jackson D.J."/>
            <person name="Leys S.P."/>
            <person name="Shu S."/>
            <person name="Woodcroft B.J."/>
            <person name="Vervoort M."/>
            <person name="Kosik K.S."/>
            <person name="Manning G."/>
            <person name="Degnan B.M."/>
            <person name="Rokhsar D.S."/>
        </authorList>
    </citation>
    <scope>NUCLEOTIDE SEQUENCE [LARGE SCALE GENOMIC DNA]</scope>
</reference>
<dbReference type="InterPro" id="IPR027417">
    <property type="entry name" value="P-loop_NTPase"/>
</dbReference>
<dbReference type="Pfam" id="PF03266">
    <property type="entry name" value="NTPase_1"/>
    <property type="match status" value="1"/>
</dbReference>
<gene>
    <name evidence="5" type="primary">100636451</name>
</gene>
<dbReference type="AlphaFoldDB" id="A0A1X7V029"/>
<evidence type="ECO:0000256" key="2">
    <source>
        <dbReference type="ARBA" id="ARBA00022801"/>
    </source>
</evidence>